<dbReference type="AlphaFoldDB" id="A0A087C748"/>
<evidence type="ECO:0000313" key="2">
    <source>
        <dbReference type="EMBL" id="KFI79098.1"/>
    </source>
</evidence>
<dbReference type="STRING" id="1437603.GCA_000771525_01428"/>
<keyword evidence="3" id="KW-1185">Reference proteome</keyword>
<dbReference type="Proteomes" id="UP000029082">
    <property type="component" value="Unassembled WGS sequence"/>
</dbReference>
<keyword evidence="1" id="KW-0812">Transmembrane</keyword>
<keyword evidence="1" id="KW-0472">Membrane</keyword>
<protein>
    <submittedName>
        <fullName evidence="2">Major facilitator transporter</fullName>
    </submittedName>
</protein>
<evidence type="ECO:0000256" key="1">
    <source>
        <dbReference type="SAM" id="Phobius"/>
    </source>
</evidence>
<comment type="caution">
    <text evidence="2">The sequence shown here is derived from an EMBL/GenBank/DDBJ whole genome shotgun (WGS) entry which is preliminary data.</text>
</comment>
<keyword evidence="1" id="KW-1133">Transmembrane helix</keyword>
<accession>A0A087C748</accession>
<evidence type="ECO:0000313" key="3">
    <source>
        <dbReference type="Proteomes" id="UP000029082"/>
    </source>
</evidence>
<name>A0A087C748_9BIFI</name>
<dbReference type="InterPro" id="IPR036259">
    <property type="entry name" value="MFS_trans_sf"/>
</dbReference>
<organism evidence="2 3">
    <name type="scientific">Bifidobacterium mongoliense DSM 21395</name>
    <dbReference type="NCBI Taxonomy" id="1437603"/>
    <lineage>
        <taxon>Bacteria</taxon>
        <taxon>Bacillati</taxon>
        <taxon>Actinomycetota</taxon>
        <taxon>Actinomycetes</taxon>
        <taxon>Bifidobacteriales</taxon>
        <taxon>Bifidobacteriaceae</taxon>
        <taxon>Bifidobacterium</taxon>
    </lineage>
</organism>
<gene>
    <name evidence="2" type="ORF">BMON_0294</name>
</gene>
<proteinExistence type="predicted"/>
<dbReference type="EMBL" id="JGZE01000002">
    <property type="protein sequence ID" value="KFI79098.1"/>
    <property type="molecule type" value="Genomic_DNA"/>
</dbReference>
<feature type="transmembrane region" description="Helical" evidence="1">
    <location>
        <begin position="88"/>
        <end position="108"/>
    </location>
</feature>
<sequence>MDCLRFTPRHAIRNISVSAVSVQRRHIDDGPALQKAMLGSVAREYITNASGVFNVSRQLGGAVGTAISVMVFYHFSTTLSYPAFAQGFTAVMTVSALICLGACFMTLLTNSAHQ</sequence>
<reference evidence="2 3" key="1">
    <citation type="submission" date="2014-03" db="EMBL/GenBank/DDBJ databases">
        <title>Genomics of Bifidobacteria.</title>
        <authorList>
            <person name="Ventura M."/>
            <person name="Milani C."/>
            <person name="Lugli G.A."/>
        </authorList>
    </citation>
    <scope>NUCLEOTIDE SEQUENCE [LARGE SCALE GENOMIC DNA]</scope>
    <source>
        <strain evidence="2 3">DSM 21395</strain>
    </source>
</reference>
<feature type="transmembrane region" description="Helical" evidence="1">
    <location>
        <begin position="59"/>
        <end position="76"/>
    </location>
</feature>
<dbReference type="eggNOG" id="COG2814">
    <property type="taxonomic scope" value="Bacteria"/>
</dbReference>
<dbReference type="SUPFAM" id="SSF103473">
    <property type="entry name" value="MFS general substrate transporter"/>
    <property type="match status" value="1"/>
</dbReference>